<dbReference type="SMART" id="SM00225">
    <property type="entry name" value="BTB"/>
    <property type="match status" value="1"/>
</dbReference>
<protein>
    <submittedName>
        <fullName evidence="4">Kelch like family member 10</fullName>
    </submittedName>
</protein>
<dbReference type="Gene3D" id="2.120.10.80">
    <property type="entry name" value="Kelch-type beta propeller"/>
    <property type="match status" value="1"/>
</dbReference>
<dbReference type="PIRSF" id="PIRSF037037">
    <property type="entry name" value="Kelch-like_protein_gigaxonin"/>
    <property type="match status" value="1"/>
</dbReference>
<dbReference type="InterPro" id="IPR011333">
    <property type="entry name" value="SKP1/BTB/POZ_sf"/>
</dbReference>
<reference evidence="4" key="2">
    <citation type="submission" date="2025-08" db="UniProtKB">
        <authorList>
            <consortium name="Ensembl"/>
        </authorList>
    </citation>
    <scope>IDENTIFICATION</scope>
</reference>
<dbReference type="SMART" id="SM00612">
    <property type="entry name" value="Kelch"/>
    <property type="match status" value="5"/>
</dbReference>
<keyword evidence="2" id="KW-0677">Repeat</keyword>
<sequence>MTYRDQVIPKKGSVFNVLRLQSKYWDAVIRVEGVEYKVHKIIMCDCSPYFGALFQFQPTEDIKVFDIYGVSPEIMQLIIEFAYTSSIPVAKDNVLDLMQASDMLLVISVAQACSDFLCEQVSQNNCIGMWQYAKFYFYTDLRNKAYRFITDHFEEVHVGEEFLHLSVQELAEILDSDELTVRWESTVFEAILRWITHKPEERHTHIAVLLSKFRMALTSIEYINTNVSPHELVKNNPECQQLALNATRTIEYINLRPTVTFLCNFVARPRLPNATLLAIGGWSSENPLDDISAYDICTDRWINAPYSLEYPRAYHGTVFLNGYLYCLGGSARAEYFNSVCRLDLSTRTWHEVSPMYYTRSFVSATELNGLIYAMGGFDGHTRLVSAERYNPDTNQWNRIAPMHQARSDASCTTLYNKVYICGGFDGNECLQTAESYNPDTNQWTLIAPMSNRRSGLGVIAHAEQIYAVGGCNGPHRLRTTEVYNPLNDTWSYVGAMLTTRSNFGLEVIYDHIYVVGGFTGTGTTSQIWKRGWWNQKTEALMPCA</sequence>
<dbReference type="PROSITE" id="PS50097">
    <property type="entry name" value="BTB"/>
    <property type="match status" value="1"/>
</dbReference>
<keyword evidence="1" id="KW-0880">Kelch repeat</keyword>
<dbReference type="GeneTree" id="ENSGT00940000154664"/>
<evidence type="ECO:0000313" key="5">
    <source>
        <dbReference type="Proteomes" id="UP000265120"/>
    </source>
</evidence>
<name>A0A3P8WI24_CYNSE</name>
<keyword evidence="5" id="KW-1185">Reference proteome</keyword>
<evidence type="ECO:0000313" key="4">
    <source>
        <dbReference type="Ensembl" id="ENSCSEP00000025161.1"/>
    </source>
</evidence>
<dbReference type="FunFam" id="1.25.40.420:FF:000001">
    <property type="entry name" value="Kelch-like family member 12"/>
    <property type="match status" value="1"/>
</dbReference>
<dbReference type="Gene3D" id="1.25.40.420">
    <property type="match status" value="1"/>
</dbReference>
<dbReference type="InterPro" id="IPR015915">
    <property type="entry name" value="Kelch-typ_b-propeller"/>
</dbReference>
<dbReference type="InterPro" id="IPR017096">
    <property type="entry name" value="BTB-kelch_protein"/>
</dbReference>
<dbReference type="SUPFAM" id="SSF117281">
    <property type="entry name" value="Kelch motif"/>
    <property type="match status" value="1"/>
</dbReference>
<dbReference type="Pfam" id="PF07707">
    <property type="entry name" value="BACK"/>
    <property type="match status" value="1"/>
</dbReference>
<dbReference type="InterPro" id="IPR006652">
    <property type="entry name" value="Kelch_1"/>
</dbReference>
<dbReference type="PANTHER" id="PTHR24412">
    <property type="entry name" value="KELCH PROTEIN"/>
    <property type="match status" value="1"/>
</dbReference>
<feature type="domain" description="BTB" evidence="3">
    <location>
        <begin position="25"/>
        <end position="91"/>
    </location>
</feature>
<dbReference type="InParanoid" id="A0A3P8WI24"/>
<dbReference type="Pfam" id="PF01344">
    <property type="entry name" value="Kelch_1"/>
    <property type="match status" value="2"/>
</dbReference>
<reference evidence="4" key="3">
    <citation type="submission" date="2025-09" db="UniProtKB">
        <authorList>
            <consortium name="Ensembl"/>
        </authorList>
    </citation>
    <scope>IDENTIFICATION</scope>
</reference>
<dbReference type="OMA" id="YTWHEVA"/>
<accession>A0A3P8WI24</accession>
<dbReference type="Ensembl" id="ENSCSET00000025497.1">
    <property type="protein sequence ID" value="ENSCSEP00000025161.1"/>
    <property type="gene ID" value="ENSCSEG00000016070.1"/>
</dbReference>
<evidence type="ECO:0000256" key="1">
    <source>
        <dbReference type="ARBA" id="ARBA00022441"/>
    </source>
</evidence>
<dbReference type="AlphaFoldDB" id="A0A3P8WI24"/>
<dbReference type="STRING" id="244447.ENSCSEP00000025161"/>
<dbReference type="Pfam" id="PF00651">
    <property type="entry name" value="BTB"/>
    <property type="match status" value="1"/>
</dbReference>
<reference evidence="4 5" key="1">
    <citation type="journal article" date="2014" name="Nat. Genet.">
        <title>Whole-genome sequence of a flatfish provides insights into ZW sex chromosome evolution and adaptation to a benthic lifestyle.</title>
        <authorList>
            <person name="Chen S."/>
            <person name="Zhang G."/>
            <person name="Shao C."/>
            <person name="Huang Q."/>
            <person name="Liu G."/>
            <person name="Zhang P."/>
            <person name="Song W."/>
            <person name="An N."/>
            <person name="Chalopin D."/>
            <person name="Volff J.N."/>
            <person name="Hong Y."/>
            <person name="Li Q."/>
            <person name="Sha Z."/>
            <person name="Zhou H."/>
            <person name="Xie M."/>
            <person name="Yu Q."/>
            <person name="Liu Y."/>
            <person name="Xiang H."/>
            <person name="Wang N."/>
            <person name="Wu K."/>
            <person name="Yang C."/>
            <person name="Zhou Q."/>
            <person name="Liao X."/>
            <person name="Yang L."/>
            <person name="Hu Q."/>
            <person name="Zhang J."/>
            <person name="Meng L."/>
            <person name="Jin L."/>
            <person name="Tian Y."/>
            <person name="Lian J."/>
            <person name="Yang J."/>
            <person name="Miao G."/>
            <person name="Liu S."/>
            <person name="Liang Z."/>
            <person name="Yan F."/>
            <person name="Li Y."/>
            <person name="Sun B."/>
            <person name="Zhang H."/>
            <person name="Zhang J."/>
            <person name="Zhu Y."/>
            <person name="Du M."/>
            <person name="Zhao Y."/>
            <person name="Schartl M."/>
            <person name="Tang Q."/>
            <person name="Wang J."/>
        </authorList>
    </citation>
    <scope>NUCLEOTIDE SEQUENCE</scope>
</reference>
<dbReference type="SUPFAM" id="SSF54695">
    <property type="entry name" value="POZ domain"/>
    <property type="match status" value="1"/>
</dbReference>
<dbReference type="InterPro" id="IPR011705">
    <property type="entry name" value="BACK"/>
</dbReference>
<evidence type="ECO:0000259" key="3">
    <source>
        <dbReference type="PROSITE" id="PS50097"/>
    </source>
</evidence>
<organism evidence="4 5">
    <name type="scientific">Cynoglossus semilaevis</name>
    <name type="common">Tongue sole</name>
    <dbReference type="NCBI Taxonomy" id="244447"/>
    <lineage>
        <taxon>Eukaryota</taxon>
        <taxon>Metazoa</taxon>
        <taxon>Chordata</taxon>
        <taxon>Craniata</taxon>
        <taxon>Vertebrata</taxon>
        <taxon>Euteleostomi</taxon>
        <taxon>Actinopterygii</taxon>
        <taxon>Neopterygii</taxon>
        <taxon>Teleostei</taxon>
        <taxon>Neoteleostei</taxon>
        <taxon>Acanthomorphata</taxon>
        <taxon>Carangaria</taxon>
        <taxon>Pleuronectiformes</taxon>
        <taxon>Pleuronectoidei</taxon>
        <taxon>Cynoglossidae</taxon>
        <taxon>Cynoglossinae</taxon>
        <taxon>Cynoglossus</taxon>
    </lineage>
</organism>
<dbReference type="Pfam" id="PF24681">
    <property type="entry name" value="Kelch_KLHDC2_KLHL20_DRC7"/>
    <property type="match status" value="1"/>
</dbReference>
<proteinExistence type="predicted"/>
<dbReference type="InterPro" id="IPR000210">
    <property type="entry name" value="BTB/POZ_dom"/>
</dbReference>
<dbReference type="SMART" id="SM00875">
    <property type="entry name" value="BACK"/>
    <property type="match status" value="1"/>
</dbReference>
<dbReference type="PANTHER" id="PTHR24412:SF172">
    <property type="entry name" value="KELCH-LIKE PROTEIN 10"/>
    <property type="match status" value="1"/>
</dbReference>
<dbReference type="Proteomes" id="UP000265120">
    <property type="component" value="Chromosome 11"/>
</dbReference>
<dbReference type="Gene3D" id="3.30.710.10">
    <property type="entry name" value="Potassium Channel Kv1.1, Chain A"/>
    <property type="match status" value="1"/>
</dbReference>
<evidence type="ECO:0000256" key="2">
    <source>
        <dbReference type="ARBA" id="ARBA00022737"/>
    </source>
</evidence>